<dbReference type="InterPro" id="IPR010982">
    <property type="entry name" value="Lambda_DNA-bd_dom_sf"/>
</dbReference>
<dbReference type="Pfam" id="PF00356">
    <property type="entry name" value="LacI"/>
    <property type="match status" value="1"/>
</dbReference>
<dbReference type="Proteomes" id="UP000076218">
    <property type="component" value="Unassembled WGS sequence"/>
</dbReference>
<dbReference type="InterPro" id="IPR046335">
    <property type="entry name" value="LacI/GalR-like_sensor"/>
</dbReference>
<keyword evidence="1" id="KW-0805">Transcription regulation</keyword>
<feature type="domain" description="HTH lacI-type" evidence="4">
    <location>
        <begin position="3"/>
        <end position="57"/>
    </location>
</feature>
<dbReference type="CDD" id="cd06267">
    <property type="entry name" value="PBP1_LacI_sugar_binding-like"/>
    <property type="match status" value="1"/>
</dbReference>
<keyword evidence="2" id="KW-0238">DNA-binding</keyword>
<reference evidence="5 6" key="1">
    <citation type="submission" date="2016-01" db="EMBL/GenBank/DDBJ databases">
        <title>Draft genome sequence of Clavibacter michiganensis subsp. tessellarius DOAB 609.</title>
        <authorList>
            <person name="Tambong J.T."/>
        </authorList>
    </citation>
    <scope>NUCLEOTIDE SEQUENCE [LARGE SCALE GENOMIC DNA]</scope>
    <source>
        <strain evidence="5 6">DOAB 609</strain>
    </source>
</reference>
<comment type="caution">
    <text evidence="5">The sequence shown here is derived from an EMBL/GenBank/DDBJ whole genome shotgun (WGS) entry which is preliminary data.</text>
</comment>
<dbReference type="RefSeq" id="WP_063071423.1">
    <property type="nucleotide sequence ID" value="NZ_LQXA01000028.1"/>
</dbReference>
<dbReference type="InterPro" id="IPR000843">
    <property type="entry name" value="HTH_LacI"/>
</dbReference>
<dbReference type="SMART" id="SM00354">
    <property type="entry name" value="HTH_LACI"/>
    <property type="match status" value="1"/>
</dbReference>
<evidence type="ECO:0000256" key="2">
    <source>
        <dbReference type="ARBA" id="ARBA00023125"/>
    </source>
</evidence>
<proteinExistence type="predicted"/>
<dbReference type="PANTHER" id="PTHR30146:SF109">
    <property type="entry name" value="HTH-TYPE TRANSCRIPTIONAL REGULATOR GALS"/>
    <property type="match status" value="1"/>
</dbReference>
<dbReference type="GO" id="GO:0000976">
    <property type="term" value="F:transcription cis-regulatory region binding"/>
    <property type="evidence" value="ECO:0007669"/>
    <property type="project" value="TreeGrafter"/>
</dbReference>
<dbReference type="PANTHER" id="PTHR30146">
    <property type="entry name" value="LACI-RELATED TRANSCRIPTIONAL REPRESSOR"/>
    <property type="match status" value="1"/>
</dbReference>
<sequence>MRATVKDVAARAGVSPKTVSNVITGRVAVSPATRERVEQAVAALDYVPNLSARGLRNGRTGVIAVALPDLGTAYSAELAHHLVEVAHEAGYSIQMEETGSRPDRERDLMSRAREHLVDGLILNPVLLSQSAIVRAESLPPVVVIGEVEQEIADRVGVDSVQASYDMARFLLGTGARRIAAVGTATREESAAGDLRRIGYLRAMEEAGEAPIEIDRTGWNSASGAEAVDTWLSSGNPLPDALFCFTDGLAFGALRALADHGIRVPEQIQVAGFDDVDQSRFSIPTLTTVHFDIRAYAEAAVAQLVRRIEEREGPPVHVVIPHRVVVRGSTRSTLVG</sequence>
<dbReference type="Gene3D" id="1.10.260.40">
    <property type="entry name" value="lambda repressor-like DNA-binding domains"/>
    <property type="match status" value="1"/>
</dbReference>
<protein>
    <submittedName>
        <fullName evidence="5">LacI family transcriptional regulator</fullName>
    </submittedName>
</protein>
<dbReference type="PROSITE" id="PS00356">
    <property type="entry name" value="HTH_LACI_1"/>
    <property type="match status" value="1"/>
</dbReference>
<evidence type="ECO:0000313" key="5">
    <source>
        <dbReference type="EMBL" id="KZC95290.1"/>
    </source>
</evidence>
<keyword evidence="3" id="KW-0804">Transcription</keyword>
<gene>
    <name evidence="5" type="ORF">AWH51_09125</name>
</gene>
<dbReference type="AlphaFoldDB" id="A0A154V1P7"/>
<evidence type="ECO:0000256" key="3">
    <source>
        <dbReference type="ARBA" id="ARBA00023163"/>
    </source>
</evidence>
<dbReference type="CDD" id="cd01392">
    <property type="entry name" value="HTH_LacI"/>
    <property type="match status" value="1"/>
</dbReference>
<dbReference type="PROSITE" id="PS50932">
    <property type="entry name" value="HTH_LACI_2"/>
    <property type="match status" value="1"/>
</dbReference>
<dbReference type="Gene3D" id="3.40.50.2300">
    <property type="match status" value="2"/>
</dbReference>
<dbReference type="SUPFAM" id="SSF53822">
    <property type="entry name" value="Periplasmic binding protein-like I"/>
    <property type="match status" value="1"/>
</dbReference>
<dbReference type="InterPro" id="IPR028082">
    <property type="entry name" value="Peripla_BP_I"/>
</dbReference>
<dbReference type="EMBL" id="LQXA01000028">
    <property type="protein sequence ID" value="KZC95290.1"/>
    <property type="molecule type" value="Genomic_DNA"/>
</dbReference>
<dbReference type="SUPFAM" id="SSF47413">
    <property type="entry name" value="lambda repressor-like DNA-binding domains"/>
    <property type="match status" value="1"/>
</dbReference>
<evidence type="ECO:0000313" key="6">
    <source>
        <dbReference type="Proteomes" id="UP000076218"/>
    </source>
</evidence>
<dbReference type="GO" id="GO:0003700">
    <property type="term" value="F:DNA-binding transcription factor activity"/>
    <property type="evidence" value="ECO:0007669"/>
    <property type="project" value="TreeGrafter"/>
</dbReference>
<organism evidence="5 6">
    <name type="scientific">Clavibacter tessellarius</name>
    <dbReference type="NCBI Taxonomy" id="31965"/>
    <lineage>
        <taxon>Bacteria</taxon>
        <taxon>Bacillati</taxon>
        <taxon>Actinomycetota</taxon>
        <taxon>Actinomycetes</taxon>
        <taxon>Micrococcales</taxon>
        <taxon>Microbacteriaceae</taxon>
        <taxon>Clavibacter</taxon>
    </lineage>
</organism>
<accession>A0A154V1P7</accession>
<evidence type="ECO:0000256" key="1">
    <source>
        <dbReference type="ARBA" id="ARBA00023015"/>
    </source>
</evidence>
<dbReference type="Pfam" id="PF13377">
    <property type="entry name" value="Peripla_BP_3"/>
    <property type="match status" value="1"/>
</dbReference>
<name>A0A154V1P7_9MICO</name>
<dbReference type="STRING" id="31965.AWH51_09125"/>
<evidence type="ECO:0000259" key="4">
    <source>
        <dbReference type="PROSITE" id="PS50932"/>
    </source>
</evidence>
<dbReference type="OrthoDB" id="2854648at2"/>